<sequence length="64" mass="7156">MLDARLATQDHIDALTCALIAKLFALKPQCLTVPDDYTSQSEGWIFVPNDCLNDADKRTKFLLS</sequence>
<proteinExistence type="predicted"/>
<name>K6Y969_9ALTE</name>
<accession>K6Y969</accession>
<comment type="caution">
    <text evidence="1">The sequence shown here is derived from an EMBL/GenBank/DDBJ whole genome shotgun (WGS) entry which is preliminary data.</text>
</comment>
<keyword evidence="2" id="KW-1185">Reference proteome</keyword>
<protein>
    <submittedName>
        <fullName evidence="1">Uncharacterized protein</fullName>
    </submittedName>
</protein>
<dbReference type="AlphaFoldDB" id="K6Y969"/>
<reference evidence="1 2" key="1">
    <citation type="journal article" date="2017" name="Antonie Van Leeuwenhoek">
        <title>Rhizobium rhizosphaerae sp. nov., a novel species isolated from rice rhizosphere.</title>
        <authorList>
            <person name="Zhao J.J."/>
            <person name="Zhang J."/>
            <person name="Zhang R.J."/>
            <person name="Zhang C.W."/>
            <person name="Yin H.Q."/>
            <person name="Zhang X.X."/>
        </authorList>
    </citation>
    <scope>NUCLEOTIDE SEQUENCE [LARGE SCALE GENOMIC DNA]</scope>
    <source>
        <strain evidence="1 2">E3</strain>
    </source>
</reference>
<dbReference type="STRING" id="1127673.GLIP_0572"/>
<dbReference type="Proteomes" id="UP000006334">
    <property type="component" value="Unassembled WGS sequence"/>
</dbReference>
<evidence type="ECO:0000313" key="2">
    <source>
        <dbReference type="Proteomes" id="UP000006334"/>
    </source>
</evidence>
<gene>
    <name evidence="1" type="ORF">GLIP_0572</name>
</gene>
<organism evidence="1 2">
    <name type="scientific">Aliiglaciecola lipolytica E3</name>
    <dbReference type="NCBI Taxonomy" id="1127673"/>
    <lineage>
        <taxon>Bacteria</taxon>
        <taxon>Pseudomonadati</taxon>
        <taxon>Pseudomonadota</taxon>
        <taxon>Gammaproteobacteria</taxon>
        <taxon>Alteromonadales</taxon>
        <taxon>Alteromonadaceae</taxon>
        <taxon>Aliiglaciecola</taxon>
    </lineage>
</organism>
<dbReference type="EMBL" id="BAEN01000015">
    <property type="protein sequence ID" value="GAC13218.1"/>
    <property type="molecule type" value="Genomic_DNA"/>
</dbReference>
<evidence type="ECO:0000313" key="1">
    <source>
        <dbReference type="EMBL" id="GAC13218.1"/>
    </source>
</evidence>